<reference evidence="1" key="2">
    <citation type="submission" date="2020-11" db="EMBL/GenBank/DDBJ databases">
        <authorList>
            <person name="McCartney M.A."/>
            <person name="Auch B."/>
            <person name="Kono T."/>
            <person name="Mallez S."/>
            <person name="Becker A."/>
            <person name="Gohl D.M."/>
            <person name="Silverstein K.A.T."/>
            <person name="Koren S."/>
            <person name="Bechman K.B."/>
            <person name="Herman A."/>
            <person name="Abrahante J.E."/>
            <person name="Garbe J."/>
        </authorList>
    </citation>
    <scope>NUCLEOTIDE SEQUENCE</scope>
    <source>
        <strain evidence="1">Duluth1</strain>
        <tissue evidence="1">Whole animal</tissue>
    </source>
</reference>
<comment type="caution">
    <text evidence="1">The sequence shown here is derived from an EMBL/GenBank/DDBJ whole genome shotgun (WGS) entry which is preliminary data.</text>
</comment>
<sequence>MIIWKNRHKEISSKVKQIRVPVVSTFLHFCESWALTLRDVHPPSMWLDDS</sequence>
<dbReference type="AlphaFoldDB" id="A0A9D4EZN0"/>
<accession>A0A9D4EZN0</accession>
<gene>
    <name evidence="1" type="ORF">DPMN_164923</name>
</gene>
<organism evidence="1 2">
    <name type="scientific">Dreissena polymorpha</name>
    <name type="common">Zebra mussel</name>
    <name type="synonym">Mytilus polymorpha</name>
    <dbReference type="NCBI Taxonomy" id="45954"/>
    <lineage>
        <taxon>Eukaryota</taxon>
        <taxon>Metazoa</taxon>
        <taxon>Spiralia</taxon>
        <taxon>Lophotrochozoa</taxon>
        <taxon>Mollusca</taxon>
        <taxon>Bivalvia</taxon>
        <taxon>Autobranchia</taxon>
        <taxon>Heteroconchia</taxon>
        <taxon>Euheterodonta</taxon>
        <taxon>Imparidentia</taxon>
        <taxon>Neoheterodontei</taxon>
        <taxon>Myida</taxon>
        <taxon>Dreissenoidea</taxon>
        <taxon>Dreissenidae</taxon>
        <taxon>Dreissena</taxon>
    </lineage>
</organism>
<proteinExistence type="predicted"/>
<protein>
    <submittedName>
        <fullName evidence="1">Uncharacterized protein</fullName>
    </submittedName>
</protein>
<dbReference type="Proteomes" id="UP000828390">
    <property type="component" value="Unassembled WGS sequence"/>
</dbReference>
<evidence type="ECO:0000313" key="1">
    <source>
        <dbReference type="EMBL" id="KAH3786812.1"/>
    </source>
</evidence>
<dbReference type="EMBL" id="JAIWYP010000008">
    <property type="protein sequence ID" value="KAH3786812.1"/>
    <property type="molecule type" value="Genomic_DNA"/>
</dbReference>
<evidence type="ECO:0000313" key="2">
    <source>
        <dbReference type="Proteomes" id="UP000828390"/>
    </source>
</evidence>
<reference evidence="1" key="1">
    <citation type="journal article" date="2019" name="bioRxiv">
        <title>The Genome of the Zebra Mussel, Dreissena polymorpha: A Resource for Invasive Species Research.</title>
        <authorList>
            <person name="McCartney M.A."/>
            <person name="Auch B."/>
            <person name="Kono T."/>
            <person name="Mallez S."/>
            <person name="Zhang Y."/>
            <person name="Obille A."/>
            <person name="Becker A."/>
            <person name="Abrahante J.E."/>
            <person name="Garbe J."/>
            <person name="Badalamenti J.P."/>
            <person name="Herman A."/>
            <person name="Mangelson H."/>
            <person name="Liachko I."/>
            <person name="Sullivan S."/>
            <person name="Sone E.D."/>
            <person name="Koren S."/>
            <person name="Silverstein K.A.T."/>
            <person name="Beckman K.B."/>
            <person name="Gohl D.M."/>
        </authorList>
    </citation>
    <scope>NUCLEOTIDE SEQUENCE</scope>
    <source>
        <strain evidence="1">Duluth1</strain>
        <tissue evidence="1">Whole animal</tissue>
    </source>
</reference>
<name>A0A9D4EZN0_DREPO</name>
<keyword evidence="2" id="KW-1185">Reference proteome</keyword>